<name>A0A087UJE8_STEMI</name>
<proteinExistence type="predicted"/>
<dbReference type="AlphaFoldDB" id="A0A087UJE8"/>
<reference evidence="1 2" key="1">
    <citation type="submission" date="2013-11" db="EMBL/GenBank/DDBJ databases">
        <title>Genome sequencing of Stegodyphus mimosarum.</title>
        <authorList>
            <person name="Bechsgaard J."/>
        </authorList>
    </citation>
    <scope>NUCLEOTIDE SEQUENCE [LARGE SCALE GENOMIC DNA]</scope>
</reference>
<organism evidence="1 2">
    <name type="scientific">Stegodyphus mimosarum</name>
    <name type="common">African social velvet spider</name>
    <dbReference type="NCBI Taxonomy" id="407821"/>
    <lineage>
        <taxon>Eukaryota</taxon>
        <taxon>Metazoa</taxon>
        <taxon>Ecdysozoa</taxon>
        <taxon>Arthropoda</taxon>
        <taxon>Chelicerata</taxon>
        <taxon>Arachnida</taxon>
        <taxon>Araneae</taxon>
        <taxon>Araneomorphae</taxon>
        <taxon>Entelegynae</taxon>
        <taxon>Eresoidea</taxon>
        <taxon>Eresidae</taxon>
        <taxon>Stegodyphus</taxon>
    </lineage>
</organism>
<feature type="non-terminal residue" evidence="1">
    <location>
        <position position="148"/>
    </location>
</feature>
<gene>
    <name evidence="1" type="ORF">X975_15885</name>
</gene>
<sequence>MIKFIDFCEVWFLSESVARVAAIVGDHRCHTPRHLFKETLDVFLGYRRPSSFHTLPKLIWWGSLECNLGQSFSNHGPHVFYQRKIRRGSRPGKQFNPAMDEEPLDNACHVWSRIILLKYGCGQALKGVAFTMASSVFFNDRREDIFTV</sequence>
<dbReference type="Proteomes" id="UP000054359">
    <property type="component" value="Unassembled WGS sequence"/>
</dbReference>
<evidence type="ECO:0000313" key="1">
    <source>
        <dbReference type="EMBL" id="KFM77487.1"/>
    </source>
</evidence>
<evidence type="ECO:0000313" key="2">
    <source>
        <dbReference type="Proteomes" id="UP000054359"/>
    </source>
</evidence>
<protein>
    <submittedName>
        <fullName evidence="1">Uncharacterized protein</fullName>
    </submittedName>
</protein>
<keyword evidence="2" id="KW-1185">Reference proteome</keyword>
<accession>A0A087UJE8</accession>
<dbReference type="EMBL" id="KK120086">
    <property type="protein sequence ID" value="KFM77487.1"/>
    <property type="molecule type" value="Genomic_DNA"/>
</dbReference>
<dbReference type="OrthoDB" id="10546174at2759"/>